<keyword evidence="3 4" id="KW-0067">ATP-binding</keyword>
<evidence type="ECO:0000256" key="3">
    <source>
        <dbReference type="ARBA" id="ARBA00022840"/>
    </source>
</evidence>
<dbReference type="InterPro" id="IPR052032">
    <property type="entry name" value="ATP-dep_AA_Ligase"/>
</dbReference>
<proteinExistence type="predicted"/>
<organism evidence="6 7">
    <name type="scientific">Kitasatospora paranensis</name>
    <dbReference type="NCBI Taxonomy" id="258053"/>
    <lineage>
        <taxon>Bacteria</taxon>
        <taxon>Bacillati</taxon>
        <taxon>Actinomycetota</taxon>
        <taxon>Actinomycetes</taxon>
        <taxon>Kitasatosporales</taxon>
        <taxon>Streptomycetaceae</taxon>
        <taxon>Kitasatospora</taxon>
    </lineage>
</organism>
<dbReference type="Pfam" id="PF13535">
    <property type="entry name" value="ATP-grasp_4"/>
    <property type="match status" value="1"/>
</dbReference>
<dbReference type="PROSITE" id="PS50975">
    <property type="entry name" value="ATP_GRASP"/>
    <property type="match status" value="1"/>
</dbReference>
<gene>
    <name evidence="6" type="ORF">ACFQMG_02905</name>
</gene>
<evidence type="ECO:0000256" key="4">
    <source>
        <dbReference type="PROSITE-ProRule" id="PRU00409"/>
    </source>
</evidence>
<dbReference type="SUPFAM" id="SSF56059">
    <property type="entry name" value="Glutathione synthetase ATP-binding domain-like"/>
    <property type="match status" value="1"/>
</dbReference>
<dbReference type="EMBL" id="JBHTAJ010000004">
    <property type="protein sequence ID" value="MFC7178510.1"/>
    <property type="molecule type" value="Genomic_DNA"/>
</dbReference>
<evidence type="ECO:0000259" key="5">
    <source>
        <dbReference type="PROSITE" id="PS50975"/>
    </source>
</evidence>
<accession>A0ABW2FSB4</accession>
<feature type="domain" description="ATP-grasp" evidence="5">
    <location>
        <begin position="132"/>
        <end position="328"/>
    </location>
</feature>
<dbReference type="Gene3D" id="3.30.470.20">
    <property type="entry name" value="ATP-grasp fold, B domain"/>
    <property type="match status" value="1"/>
</dbReference>
<evidence type="ECO:0000256" key="2">
    <source>
        <dbReference type="ARBA" id="ARBA00022741"/>
    </source>
</evidence>
<dbReference type="RefSeq" id="WP_345707920.1">
    <property type="nucleotide sequence ID" value="NZ_BAABKV010000001.1"/>
</dbReference>
<dbReference type="PANTHER" id="PTHR43585:SF2">
    <property type="entry name" value="ATP-GRASP ENZYME FSQD"/>
    <property type="match status" value="1"/>
</dbReference>
<evidence type="ECO:0000313" key="6">
    <source>
        <dbReference type="EMBL" id="MFC7178510.1"/>
    </source>
</evidence>
<protein>
    <submittedName>
        <fullName evidence="6">ATP-grasp domain-containing protein</fullName>
    </submittedName>
</protein>
<reference evidence="7" key="1">
    <citation type="journal article" date="2019" name="Int. J. Syst. Evol. Microbiol.">
        <title>The Global Catalogue of Microorganisms (GCM) 10K type strain sequencing project: providing services to taxonomists for standard genome sequencing and annotation.</title>
        <authorList>
            <consortium name="The Broad Institute Genomics Platform"/>
            <consortium name="The Broad Institute Genome Sequencing Center for Infectious Disease"/>
            <person name="Wu L."/>
            <person name="Ma J."/>
        </authorList>
    </citation>
    <scope>NUCLEOTIDE SEQUENCE [LARGE SCALE GENOMIC DNA]</scope>
    <source>
        <strain evidence="7">CGMCC 1.12859</strain>
    </source>
</reference>
<evidence type="ECO:0000313" key="7">
    <source>
        <dbReference type="Proteomes" id="UP001596435"/>
    </source>
</evidence>
<keyword evidence="1" id="KW-0436">Ligase</keyword>
<keyword evidence="2 4" id="KW-0547">Nucleotide-binding</keyword>
<comment type="caution">
    <text evidence="6">The sequence shown here is derived from an EMBL/GenBank/DDBJ whole genome shotgun (WGS) entry which is preliminary data.</text>
</comment>
<dbReference type="InterPro" id="IPR011761">
    <property type="entry name" value="ATP-grasp"/>
</dbReference>
<dbReference type="PANTHER" id="PTHR43585">
    <property type="entry name" value="FUMIPYRROLE BIOSYNTHESIS PROTEIN C"/>
    <property type="match status" value="1"/>
</dbReference>
<sequence>MLDLGDRTGSAVDGAATARGTLVVVDPYSSGSVLARRAKEVYGLTSVAVLTSETLPAALVATYPAEDFGGDVRFSDVLTTAAAVEDLCGGRPEFLICGSEPGVEVFDLLAAHWGLRPNSGPSEVRRDKFLMQNRLRDAGIRYIPHHKASDAESAVAWAAASGPAEYVVKPVKSFATDGVYFCADVHEVRAACERLFGRLDLAGELITEVLVQERLVGPEFVVDSVSLDGVHFIVDMFRYTKETVDGNPVYRAMSAVEVGDHPDVAAYVEQALTALGIESGPGHSELILTADGPVLIETGARMHGGLGATLVDESSTHSLIDLTLASRVAPDEFRARTGVRPSLRKGVVECFLSAPQAGAVTANRVREACGGLDSFLFDTCTQVPGDRIEKTVDLITSYGRVVLAHADAGALARDMAHVLELDRRGSLVEVLADTGVHGR</sequence>
<dbReference type="Proteomes" id="UP001596435">
    <property type="component" value="Unassembled WGS sequence"/>
</dbReference>
<name>A0ABW2FSB4_9ACTN</name>
<keyword evidence="7" id="KW-1185">Reference proteome</keyword>
<evidence type="ECO:0000256" key="1">
    <source>
        <dbReference type="ARBA" id="ARBA00022598"/>
    </source>
</evidence>